<accession>A0A1R2CWG6</accession>
<reference evidence="1 2" key="1">
    <citation type="submission" date="2016-11" db="EMBL/GenBank/DDBJ databases">
        <title>The macronuclear genome of Stentor coeruleus: a giant cell with tiny introns.</title>
        <authorList>
            <person name="Slabodnick M."/>
            <person name="Ruby J.G."/>
            <person name="Reiff S.B."/>
            <person name="Swart E.C."/>
            <person name="Gosai S."/>
            <person name="Prabakaran S."/>
            <person name="Witkowska E."/>
            <person name="Larue G.E."/>
            <person name="Fisher S."/>
            <person name="Freeman R.M."/>
            <person name="Gunawardena J."/>
            <person name="Chu W."/>
            <person name="Stover N.A."/>
            <person name="Gregory B.D."/>
            <person name="Nowacki M."/>
            <person name="Derisi J."/>
            <person name="Roy S.W."/>
            <person name="Marshall W.F."/>
            <person name="Sood P."/>
        </authorList>
    </citation>
    <scope>NUCLEOTIDE SEQUENCE [LARGE SCALE GENOMIC DNA]</scope>
    <source>
        <strain evidence="1">WM001</strain>
    </source>
</reference>
<evidence type="ECO:0000313" key="2">
    <source>
        <dbReference type="Proteomes" id="UP000187209"/>
    </source>
</evidence>
<proteinExistence type="predicted"/>
<evidence type="ECO:0000313" key="1">
    <source>
        <dbReference type="EMBL" id="OMJ93336.1"/>
    </source>
</evidence>
<protein>
    <submittedName>
        <fullName evidence="1">Uncharacterized protein</fullName>
    </submittedName>
</protein>
<dbReference type="EMBL" id="MPUH01000044">
    <property type="protein sequence ID" value="OMJ93336.1"/>
    <property type="molecule type" value="Genomic_DNA"/>
</dbReference>
<gene>
    <name evidence="1" type="ORF">SteCoe_3689</name>
</gene>
<keyword evidence="2" id="KW-1185">Reference proteome</keyword>
<dbReference type="AlphaFoldDB" id="A0A1R2CWG6"/>
<organism evidence="1 2">
    <name type="scientific">Stentor coeruleus</name>
    <dbReference type="NCBI Taxonomy" id="5963"/>
    <lineage>
        <taxon>Eukaryota</taxon>
        <taxon>Sar</taxon>
        <taxon>Alveolata</taxon>
        <taxon>Ciliophora</taxon>
        <taxon>Postciliodesmatophora</taxon>
        <taxon>Heterotrichea</taxon>
        <taxon>Heterotrichida</taxon>
        <taxon>Stentoridae</taxon>
        <taxon>Stentor</taxon>
    </lineage>
</organism>
<name>A0A1R2CWG6_9CILI</name>
<dbReference type="Proteomes" id="UP000187209">
    <property type="component" value="Unassembled WGS sequence"/>
</dbReference>
<comment type="caution">
    <text evidence="1">The sequence shown here is derived from an EMBL/GenBank/DDBJ whole genome shotgun (WGS) entry which is preliminary data.</text>
</comment>
<sequence>MKISLPNNVKIHQASIPFHSNTNSLSNSKSIQGYNFPDSIIHEDSISSLSNTLSNNLEESWLRLCTNNEPKPITPIPKEENEINASNTSFMTTSFYIEIEAGIMVSECKGLIRKLNEKLDDNYVKISRESLENIRLKQTVHNLQDRIGEKKKIEISFTRASCGCLII</sequence>